<sequence>MTTKETKLKIQTTLLLVCSSFLMVWNCETKSSNVDSTLFLPLLQTDHTIPNTGSGNPEETTPGAPNSNPGVWLADTVKSAPGHTGSGIGNSNNAVNGVRGAGLTGGGTDVFSLAYTLANDHIILEWSGHKITNGPGIDFIVFENAFKVSNPSTYFMDIVIVEVSNDTTNWCGFNPNYSFSPETTYSKNPADWPRFAGRNSVLFHETTKNFGYDPSLVFDTANSGGDGFDLDELSEVSNSAGGTGCTSILRDELKSGFTYIRLSSASSVRWKNPDTNLAFVKEAISNGPDIDGVYARYRAIR</sequence>
<gene>
    <name evidence="2" type="ORF">EHQ49_01065</name>
</gene>
<keyword evidence="2" id="KW-0449">Lipoprotein</keyword>
<feature type="region of interest" description="Disordered" evidence="1">
    <location>
        <begin position="49"/>
        <end position="76"/>
    </location>
</feature>
<feature type="compositionally biased region" description="Polar residues" evidence="1">
    <location>
        <begin position="49"/>
        <end position="69"/>
    </location>
</feature>
<comment type="caution">
    <text evidence="2">The sequence shown here is derived from an EMBL/GenBank/DDBJ whole genome shotgun (WGS) entry which is preliminary data.</text>
</comment>
<evidence type="ECO:0000313" key="2">
    <source>
        <dbReference type="EMBL" id="TGL45620.1"/>
    </source>
</evidence>
<dbReference type="EMBL" id="RQGA01000002">
    <property type="protein sequence ID" value="TGL45620.1"/>
    <property type="molecule type" value="Genomic_DNA"/>
</dbReference>
<name>A0A4R9JLT1_9LEPT</name>
<evidence type="ECO:0000313" key="3">
    <source>
        <dbReference type="Proteomes" id="UP000298125"/>
    </source>
</evidence>
<reference evidence="2" key="1">
    <citation type="journal article" date="2019" name="PLoS Negl. Trop. Dis.">
        <title>Revisiting the worldwide diversity of Leptospira species in the environment.</title>
        <authorList>
            <person name="Vincent A.T."/>
            <person name="Schiettekatte O."/>
            <person name="Bourhy P."/>
            <person name="Veyrier F.J."/>
            <person name="Picardeau M."/>
        </authorList>
    </citation>
    <scope>NUCLEOTIDE SEQUENCE [LARGE SCALE GENOMIC DNA]</scope>
    <source>
        <strain evidence="2">201702692</strain>
    </source>
</reference>
<accession>A0A4R9JLT1</accession>
<dbReference type="NCBIfam" id="NF033170">
    <property type="entry name" value="lipo_LIC13355"/>
    <property type="match status" value="1"/>
</dbReference>
<dbReference type="OrthoDB" id="344566at2"/>
<protein>
    <submittedName>
        <fullName evidence="2">LIC_13355 family lipoprotein</fullName>
    </submittedName>
</protein>
<dbReference type="Proteomes" id="UP000298125">
    <property type="component" value="Unassembled WGS sequence"/>
</dbReference>
<evidence type="ECO:0000256" key="1">
    <source>
        <dbReference type="SAM" id="MobiDB-lite"/>
    </source>
</evidence>
<organism evidence="2 3">
    <name type="scientific">Leptospira perdikensis</name>
    <dbReference type="NCBI Taxonomy" id="2484948"/>
    <lineage>
        <taxon>Bacteria</taxon>
        <taxon>Pseudomonadati</taxon>
        <taxon>Spirochaetota</taxon>
        <taxon>Spirochaetia</taxon>
        <taxon>Leptospirales</taxon>
        <taxon>Leptospiraceae</taxon>
        <taxon>Leptospira</taxon>
    </lineage>
</organism>
<dbReference type="AlphaFoldDB" id="A0A4R9JLT1"/>
<proteinExistence type="predicted"/>
<keyword evidence="3" id="KW-1185">Reference proteome</keyword>